<gene>
    <name evidence="7" type="primary">glcB</name>
    <name evidence="7" type="ORF">CROST_009530</name>
</gene>
<dbReference type="InterPro" id="IPR050890">
    <property type="entry name" value="PTS_EIIA_component"/>
</dbReference>
<dbReference type="AlphaFoldDB" id="A0A1S8LMM5"/>
<keyword evidence="6" id="KW-0418">Kinase</keyword>
<sequence length="153" mass="16796">MSCENNIVVKSPMDGKVIDISEVRDEVFAKKLVGDGVAVKIKTGEIVSPVNGTVKLILQNKHGIGIETIEGIDILLHINTENFQDNIKHFHPVVKEGDSVKIGDDIMKIDEKILEKEELVACVVVSNMSMVKGIEKSIDGDVSKEDTIFKIVI</sequence>
<keyword evidence="3" id="KW-0762">Sugar transport</keyword>
<dbReference type="PANTHER" id="PTHR45008:SF1">
    <property type="entry name" value="PTS SYSTEM GLUCOSE-SPECIFIC EIIA COMPONENT"/>
    <property type="match status" value="1"/>
</dbReference>
<dbReference type="Gene3D" id="2.70.70.10">
    <property type="entry name" value="Glucose Permease (Domain IIA)"/>
    <property type="match status" value="1"/>
</dbReference>
<proteinExistence type="predicted"/>
<dbReference type="KEGG" id="crw:CROST_009530"/>
<reference evidence="7 8" key="1">
    <citation type="submission" date="2022-04" db="EMBL/GenBank/DDBJ databases">
        <title>Genome sequence of C. roseum typestrain.</title>
        <authorList>
            <person name="Poehlein A."/>
            <person name="Schoch T."/>
            <person name="Duerre P."/>
            <person name="Daniel R."/>
        </authorList>
    </citation>
    <scope>NUCLEOTIDE SEQUENCE [LARGE SCALE GENOMIC DNA]</scope>
    <source>
        <strain evidence="7 8">DSM 7320</strain>
    </source>
</reference>
<name>A0A1S8LMM5_9CLOT</name>
<dbReference type="PROSITE" id="PS51093">
    <property type="entry name" value="PTS_EIIA_TYPE_1"/>
    <property type="match status" value="1"/>
</dbReference>
<dbReference type="RefSeq" id="WP_077835227.1">
    <property type="nucleotide sequence ID" value="NZ_CP096983.1"/>
</dbReference>
<accession>A0A1S8LMM5</accession>
<evidence type="ECO:0000313" key="8">
    <source>
        <dbReference type="Proteomes" id="UP000190951"/>
    </source>
</evidence>
<keyword evidence="8" id="KW-1185">Reference proteome</keyword>
<evidence type="ECO:0000256" key="5">
    <source>
        <dbReference type="ARBA" id="ARBA00022683"/>
    </source>
</evidence>
<protein>
    <submittedName>
        <fullName evidence="7">PTS system glucoside-specific EIICBA component</fullName>
    </submittedName>
</protein>
<dbReference type="PANTHER" id="PTHR45008">
    <property type="entry name" value="PTS SYSTEM GLUCOSE-SPECIFIC EIIA COMPONENT"/>
    <property type="match status" value="1"/>
</dbReference>
<dbReference type="STRING" id="84029.CROST_04280"/>
<evidence type="ECO:0000256" key="6">
    <source>
        <dbReference type="ARBA" id="ARBA00022777"/>
    </source>
</evidence>
<keyword evidence="4" id="KW-0808">Transferase</keyword>
<dbReference type="SUPFAM" id="SSF51261">
    <property type="entry name" value="Duplicated hybrid motif"/>
    <property type="match status" value="1"/>
</dbReference>
<dbReference type="Proteomes" id="UP000190951">
    <property type="component" value="Chromosome"/>
</dbReference>
<organism evidence="7 8">
    <name type="scientific">Clostridium felsineum</name>
    <dbReference type="NCBI Taxonomy" id="36839"/>
    <lineage>
        <taxon>Bacteria</taxon>
        <taxon>Bacillati</taxon>
        <taxon>Bacillota</taxon>
        <taxon>Clostridia</taxon>
        <taxon>Eubacteriales</taxon>
        <taxon>Clostridiaceae</taxon>
        <taxon>Clostridium</taxon>
    </lineage>
</organism>
<comment type="subcellular location">
    <subcellularLocation>
        <location evidence="1">Cytoplasm</location>
    </subcellularLocation>
</comment>
<dbReference type="NCBIfam" id="TIGR00830">
    <property type="entry name" value="PTBA"/>
    <property type="match status" value="1"/>
</dbReference>
<evidence type="ECO:0000256" key="4">
    <source>
        <dbReference type="ARBA" id="ARBA00022679"/>
    </source>
</evidence>
<dbReference type="InterPro" id="IPR001127">
    <property type="entry name" value="PTS_EIIA_1_perm"/>
</dbReference>
<dbReference type="GO" id="GO:0016301">
    <property type="term" value="F:kinase activity"/>
    <property type="evidence" value="ECO:0007669"/>
    <property type="project" value="UniProtKB-KW"/>
</dbReference>
<evidence type="ECO:0000256" key="1">
    <source>
        <dbReference type="ARBA" id="ARBA00004496"/>
    </source>
</evidence>
<keyword evidence="5" id="KW-0598">Phosphotransferase system</keyword>
<keyword evidence="2" id="KW-0813">Transport</keyword>
<evidence type="ECO:0000313" key="7">
    <source>
        <dbReference type="EMBL" id="URZ10245.1"/>
    </source>
</evidence>
<evidence type="ECO:0000256" key="2">
    <source>
        <dbReference type="ARBA" id="ARBA00022448"/>
    </source>
</evidence>
<dbReference type="InterPro" id="IPR011055">
    <property type="entry name" value="Dup_hybrid_motif"/>
</dbReference>
<dbReference type="GO" id="GO:0009401">
    <property type="term" value="P:phosphoenolpyruvate-dependent sugar phosphotransferase system"/>
    <property type="evidence" value="ECO:0007669"/>
    <property type="project" value="UniProtKB-KW"/>
</dbReference>
<dbReference type="GO" id="GO:0005737">
    <property type="term" value="C:cytoplasm"/>
    <property type="evidence" value="ECO:0007669"/>
    <property type="project" value="UniProtKB-SubCell"/>
</dbReference>
<evidence type="ECO:0000256" key="3">
    <source>
        <dbReference type="ARBA" id="ARBA00022597"/>
    </source>
</evidence>
<dbReference type="Pfam" id="PF00358">
    <property type="entry name" value="PTS_EIIA_1"/>
    <property type="match status" value="1"/>
</dbReference>
<dbReference type="EMBL" id="CP096983">
    <property type="protein sequence ID" value="URZ10245.1"/>
    <property type="molecule type" value="Genomic_DNA"/>
</dbReference>